<evidence type="ECO:0000256" key="6">
    <source>
        <dbReference type="ARBA" id="ARBA00022670"/>
    </source>
</evidence>
<dbReference type="InterPro" id="IPR010259">
    <property type="entry name" value="S8pro/Inhibitor_I9"/>
</dbReference>
<keyword evidence="7 13" id="KW-0732">Signal</keyword>
<evidence type="ECO:0000256" key="13">
    <source>
        <dbReference type="SAM" id="SignalP"/>
    </source>
</evidence>
<proteinExistence type="inferred from homology"/>
<evidence type="ECO:0000256" key="5">
    <source>
        <dbReference type="ARBA" id="ARBA00022525"/>
    </source>
</evidence>
<evidence type="ECO:0000313" key="18">
    <source>
        <dbReference type="Proteomes" id="UP000504603"/>
    </source>
</evidence>
<comment type="similarity">
    <text evidence="3 12">Belongs to the peptidase S8 family.</text>
</comment>
<dbReference type="Gene3D" id="3.50.30.30">
    <property type="match status" value="1"/>
</dbReference>
<dbReference type="PRINTS" id="PR00723">
    <property type="entry name" value="SUBTILISIN"/>
</dbReference>
<evidence type="ECO:0000256" key="4">
    <source>
        <dbReference type="ARBA" id="ARBA00022523"/>
    </source>
</evidence>
<dbReference type="FunFam" id="3.50.30.30:FF:000005">
    <property type="entry name" value="subtilisin-like protease SBT1.5"/>
    <property type="match status" value="1"/>
</dbReference>
<evidence type="ECO:0000256" key="8">
    <source>
        <dbReference type="ARBA" id="ARBA00022801"/>
    </source>
</evidence>
<evidence type="ECO:0000256" key="1">
    <source>
        <dbReference type="ARBA" id="ARBA00002076"/>
    </source>
</evidence>
<dbReference type="InterPro" id="IPR046450">
    <property type="entry name" value="PA_dom_sf"/>
</dbReference>
<evidence type="ECO:0000256" key="3">
    <source>
        <dbReference type="ARBA" id="ARBA00011073"/>
    </source>
</evidence>
<feature type="active site" description="Charge relay system" evidence="11 12">
    <location>
        <position position="153"/>
    </location>
</feature>
<feature type="active site" description="Charge relay system" evidence="11 12">
    <location>
        <position position="561"/>
    </location>
</feature>
<keyword evidence="6 12" id="KW-0645">Protease</keyword>
<feature type="domain" description="PA" evidence="15">
    <location>
        <begin position="404"/>
        <end position="472"/>
    </location>
</feature>
<dbReference type="Gene3D" id="3.30.70.80">
    <property type="entry name" value="Peptidase S8 propeptide/proteinase inhibitor I9"/>
    <property type="match status" value="1"/>
</dbReference>
<keyword evidence="4" id="KW-0052">Apoplast</keyword>
<dbReference type="SUPFAM" id="SSF52025">
    <property type="entry name" value="PA domain"/>
    <property type="match status" value="1"/>
</dbReference>
<dbReference type="Pfam" id="PF00082">
    <property type="entry name" value="Peptidase_S8"/>
    <property type="match status" value="1"/>
</dbReference>
<evidence type="ECO:0000256" key="10">
    <source>
        <dbReference type="ARBA" id="ARBA00023180"/>
    </source>
</evidence>
<dbReference type="PANTHER" id="PTHR10795">
    <property type="entry name" value="PROPROTEIN CONVERTASE SUBTILISIN/KEXIN"/>
    <property type="match status" value="1"/>
</dbReference>
<dbReference type="SUPFAM" id="SSF54897">
    <property type="entry name" value="Protease propeptides/inhibitors"/>
    <property type="match status" value="1"/>
</dbReference>
<dbReference type="InterPro" id="IPR045051">
    <property type="entry name" value="SBT"/>
</dbReference>
<dbReference type="RefSeq" id="XP_022143463.1">
    <property type="nucleotide sequence ID" value="XM_022287771.1"/>
</dbReference>
<feature type="domain" description="Subtilisin-like protease fibronectin type-III" evidence="17">
    <location>
        <begin position="673"/>
        <end position="768"/>
    </location>
</feature>
<evidence type="ECO:0000313" key="19">
    <source>
        <dbReference type="RefSeq" id="XP_022143463.1"/>
    </source>
</evidence>
<sequence length="773" mass="83440">MEASNISPLLLAFFLLSLLQTSTIAIDKKSYIVYLGSQSSLASTSLLDSRQLTASHYNLLGSLLGSKKIAEESIFYSYTRSFNGFAATLDENVAARLAKNPQVISVFENRARKLHTTHSWNFLGMENAQGVPPPNSIWNAAKFGQDIIVANIDTGVWPESKSFSDEGFGPIPSRWKGTCQTYLNFHCNRKLIGGRYFYKGYEAAGAKLSPSSLTVRDHDGHGTHTLATAAGNFVPGANVFGQGNGTAKGGAPRARVAAYKVCWPPLPEGECFDADTLAGFEAAIADGVDVISTSLGGSVRDFADDPLAIAAFHAMQQGIVTVFSAGNDGPNPGSVSNVAPWKFTVAASTIDRDFASYIALGNKKRIKGASLASVAPLPKKFYPLIDSVAGRIISRNVTDYRAQFCGEGTQDPAKVKGKILVCLEGEIVGFEKGIEAMRVGAAGLIVVNDKDSGDDIFPELHFLPASDVKYSDRQVLTQYMDSTRNPVGHLMKVRTELGIKPAPVMALFSSRGPNAIEKSILKPDITAPGVNILAAYSSGNAPTTSRYDRRRIPFSVISGTSMSCPHISGIAALLKSIHPQWSPAAIKSAIMTTAKTRDNNLGSILDLTKVKATPFAYGAGHVHPNDAMDPGLVYDTTVKDYLNFLCARGYTAKQIRRFYAKSYVCDRSFKLTDLNYPSISVSNLTMGPVTVNRRVKNVGSLGTYVARVKVHPEVSISVEPSTLQFSSVGEEKAFKVVFQYKGKGKREGSMFGTLIWSDGKHFVRSPIVMNLEE</sequence>
<keyword evidence="9 12" id="KW-0720">Serine protease</keyword>
<dbReference type="Gene3D" id="3.40.50.200">
    <property type="entry name" value="Peptidase S8/S53 domain"/>
    <property type="match status" value="1"/>
</dbReference>
<dbReference type="InterPro" id="IPR000209">
    <property type="entry name" value="Peptidase_S8/S53_dom"/>
</dbReference>
<evidence type="ECO:0000259" key="15">
    <source>
        <dbReference type="Pfam" id="PF02225"/>
    </source>
</evidence>
<accession>A0A6J1CQS4</accession>
<dbReference type="AlphaFoldDB" id="A0A6J1CQS4"/>
<dbReference type="InterPro" id="IPR034197">
    <property type="entry name" value="Peptidases_S8_3"/>
</dbReference>
<feature type="active site" description="Charge relay system" evidence="11 12">
    <location>
        <position position="221"/>
    </location>
</feature>
<gene>
    <name evidence="19" type="primary">LOC111013337</name>
</gene>
<evidence type="ECO:0000256" key="11">
    <source>
        <dbReference type="PIRSR" id="PIRSR615500-1"/>
    </source>
</evidence>
<name>A0A6J1CQS4_MOMCH</name>
<evidence type="ECO:0000259" key="17">
    <source>
        <dbReference type="Pfam" id="PF17766"/>
    </source>
</evidence>
<comment type="subcellular location">
    <subcellularLocation>
        <location evidence="2">Secreted</location>
        <location evidence="2">Extracellular space</location>
        <location evidence="2">Apoplast</location>
    </subcellularLocation>
</comment>
<dbReference type="InterPro" id="IPR036852">
    <property type="entry name" value="Peptidase_S8/S53_dom_sf"/>
</dbReference>
<evidence type="ECO:0000256" key="2">
    <source>
        <dbReference type="ARBA" id="ARBA00004271"/>
    </source>
</evidence>
<keyword evidence="10" id="KW-0325">Glycoprotein</keyword>
<dbReference type="OrthoDB" id="206201at2759"/>
<dbReference type="PROSITE" id="PS51892">
    <property type="entry name" value="SUBTILASE"/>
    <property type="match status" value="1"/>
</dbReference>
<dbReference type="Pfam" id="PF17766">
    <property type="entry name" value="fn3_6"/>
    <property type="match status" value="1"/>
</dbReference>
<dbReference type="Pfam" id="PF05922">
    <property type="entry name" value="Inhibitor_I9"/>
    <property type="match status" value="1"/>
</dbReference>
<dbReference type="Gene3D" id="2.60.40.2310">
    <property type="match status" value="1"/>
</dbReference>
<reference evidence="19" key="1">
    <citation type="submission" date="2025-08" db="UniProtKB">
        <authorList>
            <consortium name="RefSeq"/>
        </authorList>
    </citation>
    <scope>IDENTIFICATION</scope>
    <source>
        <strain evidence="19">OHB3-1</strain>
    </source>
</reference>
<evidence type="ECO:0000256" key="7">
    <source>
        <dbReference type="ARBA" id="ARBA00022729"/>
    </source>
</evidence>
<dbReference type="GO" id="GO:0048046">
    <property type="term" value="C:apoplast"/>
    <property type="evidence" value="ECO:0007669"/>
    <property type="project" value="UniProtKB-SubCell"/>
</dbReference>
<dbReference type="FunFam" id="3.30.70.80:FF:000002">
    <property type="entry name" value="Subtilisin-like protease SBT5.3"/>
    <property type="match status" value="1"/>
</dbReference>
<evidence type="ECO:0000259" key="16">
    <source>
        <dbReference type="Pfam" id="PF05922"/>
    </source>
</evidence>
<dbReference type="InterPro" id="IPR041469">
    <property type="entry name" value="Subtilisin-like_FN3"/>
</dbReference>
<evidence type="ECO:0000259" key="14">
    <source>
        <dbReference type="Pfam" id="PF00082"/>
    </source>
</evidence>
<evidence type="ECO:0000256" key="12">
    <source>
        <dbReference type="PROSITE-ProRule" id="PRU01240"/>
    </source>
</evidence>
<dbReference type="KEGG" id="mcha:111013337"/>
<organism evidence="18 19">
    <name type="scientific">Momordica charantia</name>
    <name type="common">Bitter gourd</name>
    <name type="synonym">Balsam pear</name>
    <dbReference type="NCBI Taxonomy" id="3673"/>
    <lineage>
        <taxon>Eukaryota</taxon>
        <taxon>Viridiplantae</taxon>
        <taxon>Streptophyta</taxon>
        <taxon>Embryophyta</taxon>
        <taxon>Tracheophyta</taxon>
        <taxon>Spermatophyta</taxon>
        <taxon>Magnoliopsida</taxon>
        <taxon>eudicotyledons</taxon>
        <taxon>Gunneridae</taxon>
        <taxon>Pentapetalae</taxon>
        <taxon>rosids</taxon>
        <taxon>fabids</taxon>
        <taxon>Cucurbitales</taxon>
        <taxon>Cucurbitaceae</taxon>
        <taxon>Momordiceae</taxon>
        <taxon>Momordica</taxon>
    </lineage>
</organism>
<comment type="function">
    <text evidence="1">Required for arbuscular mycorrhiza (AM) development during AM symbiosis with AM fungi (e.g. Glomeromycota intraradices).</text>
</comment>
<dbReference type="InterPro" id="IPR015500">
    <property type="entry name" value="Peptidase_S8_subtilisin-rel"/>
</dbReference>
<keyword evidence="8 12" id="KW-0378">Hydrolase</keyword>
<dbReference type="GO" id="GO:0009609">
    <property type="term" value="P:response to symbiotic bacterium"/>
    <property type="evidence" value="ECO:0007669"/>
    <property type="project" value="UniProtKB-ARBA"/>
</dbReference>
<dbReference type="Pfam" id="PF02225">
    <property type="entry name" value="PA"/>
    <property type="match status" value="1"/>
</dbReference>
<dbReference type="FunFam" id="2.60.40.2310:FF:000001">
    <property type="entry name" value="Subtilisin-like protease SBT1.5"/>
    <property type="match status" value="1"/>
</dbReference>
<evidence type="ECO:0000256" key="9">
    <source>
        <dbReference type="ARBA" id="ARBA00022825"/>
    </source>
</evidence>
<dbReference type="GO" id="GO:0004252">
    <property type="term" value="F:serine-type endopeptidase activity"/>
    <property type="evidence" value="ECO:0007669"/>
    <property type="project" value="UniProtKB-UniRule"/>
</dbReference>
<feature type="domain" description="Inhibitor I9" evidence="16">
    <location>
        <begin position="30"/>
        <end position="115"/>
    </location>
</feature>
<keyword evidence="5" id="KW-0964">Secreted</keyword>
<dbReference type="InterPro" id="IPR023828">
    <property type="entry name" value="Peptidase_S8_Ser-AS"/>
</dbReference>
<keyword evidence="18" id="KW-1185">Reference proteome</keyword>
<feature type="domain" description="Peptidase S8/S53" evidence="14">
    <location>
        <begin position="144"/>
        <end position="605"/>
    </location>
</feature>
<dbReference type="SUPFAM" id="SSF52743">
    <property type="entry name" value="Subtilisin-like"/>
    <property type="match status" value="1"/>
</dbReference>
<dbReference type="CDD" id="cd04852">
    <property type="entry name" value="Peptidases_S8_3"/>
    <property type="match status" value="1"/>
</dbReference>
<feature type="chain" id="PRO_5026763915" evidence="13">
    <location>
        <begin position="26"/>
        <end position="773"/>
    </location>
</feature>
<dbReference type="CDD" id="cd02120">
    <property type="entry name" value="PA_subtilisin_like"/>
    <property type="match status" value="1"/>
</dbReference>
<dbReference type="InterPro" id="IPR003137">
    <property type="entry name" value="PA_domain"/>
</dbReference>
<dbReference type="FunFam" id="3.40.50.200:FF:000006">
    <property type="entry name" value="Subtilisin-like protease SBT1.5"/>
    <property type="match status" value="1"/>
</dbReference>
<dbReference type="Proteomes" id="UP000504603">
    <property type="component" value="Unplaced"/>
</dbReference>
<dbReference type="InterPro" id="IPR037045">
    <property type="entry name" value="S8pro/Inhibitor_I9_sf"/>
</dbReference>
<dbReference type="GO" id="GO:0006508">
    <property type="term" value="P:proteolysis"/>
    <property type="evidence" value="ECO:0007669"/>
    <property type="project" value="UniProtKB-KW"/>
</dbReference>
<dbReference type="GeneID" id="111013337"/>
<dbReference type="PROSITE" id="PS00138">
    <property type="entry name" value="SUBTILASE_SER"/>
    <property type="match status" value="1"/>
</dbReference>
<protein>
    <submittedName>
        <fullName evidence="19">Subtilisin-like protease SBT5.3</fullName>
    </submittedName>
</protein>
<dbReference type="GO" id="GO:0009610">
    <property type="term" value="P:response to symbiotic fungus"/>
    <property type="evidence" value="ECO:0007669"/>
    <property type="project" value="UniProtKB-ARBA"/>
</dbReference>
<feature type="signal peptide" evidence="13">
    <location>
        <begin position="1"/>
        <end position="25"/>
    </location>
</feature>